<dbReference type="RefSeq" id="WP_311484604.1">
    <property type="nucleotide sequence ID" value="NZ_JAVRHP010000043.1"/>
</dbReference>
<dbReference type="EMBL" id="JAVRHP010000043">
    <property type="protein sequence ID" value="MDT0650423.1"/>
    <property type="molecule type" value="Genomic_DNA"/>
</dbReference>
<dbReference type="Gene3D" id="3.90.550.10">
    <property type="entry name" value="Spore Coat Polysaccharide Biosynthesis Protein SpsA, Chain A"/>
    <property type="match status" value="1"/>
</dbReference>
<dbReference type="InterPro" id="IPR029044">
    <property type="entry name" value="Nucleotide-diphossugar_trans"/>
</dbReference>
<reference evidence="1 2" key="1">
    <citation type="submission" date="2023-09" db="EMBL/GenBank/DDBJ databases">
        <authorList>
            <person name="Rey-Velasco X."/>
        </authorList>
    </citation>
    <scope>NUCLEOTIDE SEQUENCE [LARGE SCALE GENOMIC DNA]</scope>
    <source>
        <strain evidence="1 2">F297</strain>
    </source>
</reference>
<sequence length="289" mass="33968">MITVTTLACHRDIEMVQLSLKSFVHNYKDDYRVHIYEDGSLSEADKEKLTAIPGVIIKDKKEVDALADEALRSHPFCRQWRGQNAFTIKLFDMAVMEKTDYVYFDSDVFFIKPFIGLDRSKYDEEDLVLMSDRFDYYSVNYFERFIYPRMKFPDKINAGFYYVRNGAIDFDLFEWLFSKEEYFPRDKEPWRVSLADQTAWALLGANSNASIWKKSQVLIPASMDEIKSDTVAVHLIKRLVEFESIYQKIEELIYRSNSSIEILQTQKLTYSNPVSAALEKLKFKLTENK</sequence>
<protein>
    <submittedName>
        <fullName evidence="1">Uncharacterized protein</fullName>
    </submittedName>
</protein>
<organism evidence="1 2">
    <name type="scientific">Autumnicola edwardsiae</name>
    <dbReference type="NCBI Taxonomy" id="3075594"/>
    <lineage>
        <taxon>Bacteria</taxon>
        <taxon>Pseudomonadati</taxon>
        <taxon>Bacteroidota</taxon>
        <taxon>Flavobacteriia</taxon>
        <taxon>Flavobacteriales</taxon>
        <taxon>Flavobacteriaceae</taxon>
        <taxon>Autumnicola</taxon>
    </lineage>
</organism>
<gene>
    <name evidence="1" type="ORF">RM529_09715</name>
</gene>
<name>A0ABU3CVN8_9FLAO</name>
<accession>A0ABU3CVN8</accession>
<evidence type="ECO:0000313" key="2">
    <source>
        <dbReference type="Proteomes" id="UP001248819"/>
    </source>
</evidence>
<comment type="caution">
    <text evidence="1">The sequence shown here is derived from an EMBL/GenBank/DDBJ whole genome shotgun (WGS) entry which is preliminary data.</text>
</comment>
<dbReference type="SUPFAM" id="SSF53448">
    <property type="entry name" value="Nucleotide-diphospho-sugar transferases"/>
    <property type="match status" value="1"/>
</dbReference>
<evidence type="ECO:0000313" key="1">
    <source>
        <dbReference type="EMBL" id="MDT0650423.1"/>
    </source>
</evidence>
<dbReference type="Proteomes" id="UP001248819">
    <property type="component" value="Unassembled WGS sequence"/>
</dbReference>
<keyword evidence="2" id="KW-1185">Reference proteome</keyword>
<proteinExistence type="predicted"/>